<dbReference type="OrthoDB" id="8062037at2759"/>
<dbReference type="PROSITE" id="PS50089">
    <property type="entry name" value="ZF_RING_2"/>
    <property type="match status" value="1"/>
</dbReference>
<feature type="compositionally biased region" description="Low complexity" evidence="5">
    <location>
        <begin position="86"/>
        <end position="97"/>
    </location>
</feature>
<evidence type="ECO:0000256" key="3">
    <source>
        <dbReference type="ARBA" id="ARBA00022833"/>
    </source>
</evidence>
<keyword evidence="2 4" id="KW-0863">Zinc-finger</keyword>
<feature type="compositionally biased region" description="Polar residues" evidence="5">
    <location>
        <begin position="349"/>
        <end position="366"/>
    </location>
</feature>
<dbReference type="SUPFAM" id="SSF57850">
    <property type="entry name" value="RING/U-box"/>
    <property type="match status" value="1"/>
</dbReference>
<dbReference type="Pfam" id="PF13639">
    <property type="entry name" value="zf-RING_2"/>
    <property type="match status" value="1"/>
</dbReference>
<evidence type="ECO:0000256" key="2">
    <source>
        <dbReference type="ARBA" id="ARBA00022771"/>
    </source>
</evidence>
<proteinExistence type="predicted"/>
<evidence type="ECO:0000313" key="8">
    <source>
        <dbReference type="Proteomes" id="UP001150266"/>
    </source>
</evidence>
<evidence type="ECO:0000256" key="5">
    <source>
        <dbReference type="SAM" id="MobiDB-lite"/>
    </source>
</evidence>
<name>A0A9W9AA67_9AGAR</name>
<feature type="domain" description="RING-type" evidence="6">
    <location>
        <begin position="234"/>
        <end position="281"/>
    </location>
</feature>
<sequence length="381" mass="40936">MSSREPMWYCHQCNAEMRPLMVPDPVCASCHGDFVEKIEDPDNDPREFQHGDPMDDASVDPFFMLFQGLTSREQRSRPSSPLHNRSQSGNPSSSFSFQIRSASGGPAVFSIGGPNTLGGTRAGSEPSGRPPNMAEFLRSDDDRGPGIAGPLLAQYLMALLGNRAPHPDFLGLGDTADRGRMGDYVFNQEALDQIISNLMENSNASRPVPATDEIMDKLPRQVLEVGSETLEKDCAVCKEQFQLQTEDPDEQIVITLPCGHPFHSSCILPWLKSSGTCPVCRHQLIPQPEHHPLPPTGPSPPSGDSPSRTSGSGGEGIFQHIFGSMLSGGSGSSSNSNSARASGGHSSNHRQNQGSRSSNPPTGDQSSGDHHLPGGWDDELD</sequence>
<dbReference type="EMBL" id="JAOTPV010000009">
    <property type="protein sequence ID" value="KAJ4478108.1"/>
    <property type="molecule type" value="Genomic_DNA"/>
</dbReference>
<gene>
    <name evidence="7" type="ORF">J3R30DRAFT_3479041</name>
</gene>
<dbReference type="Gene3D" id="3.30.40.10">
    <property type="entry name" value="Zinc/RING finger domain, C3HC4 (zinc finger)"/>
    <property type="match status" value="1"/>
</dbReference>
<evidence type="ECO:0000313" key="7">
    <source>
        <dbReference type="EMBL" id="KAJ4478108.1"/>
    </source>
</evidence>
<dbReference type="AlphaFoldDB" id="A0A9W9AA67"/>
<dbReference type="PANTHER" id="PTHR15710">
    <property type="entry name" value="E3 UBIQUITIN-PROTEIN LIGASE PRAJA"/>
    <property type="match status" value="1"/>
</dbReference>
<accession>A0A9W9AA67</accession>
<reference evidence="7" key="1">
    <citation type="submission" date="2022-08" db="EMBL/GenBank/DDBJ databases">
        <title>A Global Phylogenomic Analysis of the Shiitake Genus Lentinula.</title>
        <authorList>
            <consortium name="DOE Joint Genome Institute"/>
            <person name="Sierra-Patev S."/>
            <person name="Min B."/>
            <person name="Naranjo-Ortiz M."/>
            <person name="Looney B."/>
            <person name="Konkel Z."/>
            <person name="Slot J.C."/>
            <person name="Sakamoto Y."/>
            <person name="Steenwyk J.L."/>
            <person name="Rokas A."/>
            <person name="Carro J."/>
            <person name="Camarero S."/>
            <person name="Ferreira P."/>
            <person name="Molpeceres G."/>
            <person name="Ruiz-Duenas F.J."/>
            <person name="Serrano A."/>
            <person name="Henrissat B."/>
            <person name="Drula E."/>
            <person name="Hughes K.W."/>
            <person name="Mata J.L."/>
            <person name="Ishikawa N.K."/>
            <person name="Vargas-Isla R."/>
            <person name="Ushijima S."/>
            <person name="Smith C.A."/>
            <person name="Ahrendt S."/>
            <person name="Andreopoulos W."/>
            <person name="He G."/>
            <person name="Labutti K."/>
            <person name="Lipzen A."/>
            <person name="Ng V."/>
            <person name="Riley R."/>
            <person name="Sandor L."/>
            <person name="Barry K."/>
            <person name="Martinez A.T."/>
            <person name="Xiao Y."/>
            <person name="Gibbons J.G."/>
            <person name="Terashima K."/>
            <person name="Grigoriev I.V."/>
            <person name="Hibbett D.S."/>
        </authorList>
    </citation>
    <scope>NUCLEOTIDE SEQUENCE</scope>
    <source>
        <strain evidence="7">JLM2183</strain>
    </source>
</reference>
<feature type="region of interest" description="Disordered" evidence="5">
    <location>
        <begin position="71"/>
        <end position="142"/>
    </location>
</feature>
<protein>
    <recommendedName>
        <fullName evidence="6">RING-type domain-containing protein</fullName>
    </recommendedName>
</protein>
<dbReference type="Proteomes" id="UP001150266">
    <property type="component" value="Unassembled WGS sequence"/>
</dbReference>
<feature type="region of interest" description="Disordered" evidence="5">
    <location>
        <begin position="288"/>
        <end position="381"/>
    </location>
</feature>
<dbReference type="GO" id="GO:0008270">
    <property type="term" value="F:zinc ion binding"/>
    <property type="evidence" value="ECO:0007669"/>
    <property type="project" value="UniProtKB-KW"/>
</dbReference>
<keyword evidence="3" id="KW-0862">Zinc</keyword>
<keyword evidence="8" id="KW-1185">Reference proteome</keyword>
<dbReference type="InterPro" id="IPR001841">
    <property type="entry name" value="Znf_RING"/>
</dbReference>
<dbReference type="SMART" id="SM00184">
    <property type="entry name" value="RING"/>
    <property type="match status" value="1"/>
</dbReference>
<feature type="compositionally biased region" description="Low complexity" evidence="5">
    <location>
        <begin position="332"/>
        <end position="346"/>
    </location>
</feature>
<evidence type="ECO:0000256" key="1">
    <source>
        <dbReference type="ARBA" id="ARBA00022723"/>
    </source>
</evidence>
<evidence type="ECO:0000259" key="6">
    <source>
        <dbReference type="PROSITE" id="PS50089"/>
    </source>
</evidence>
<evidence type="ECO:0000256" key="4">
    <source>
        <dbReference type="PROSITE-ProRule" id="PRU00175"/>
    </source>
</evidence>
<comment type="caution">
    <text evidence="7">The sequence shown here is derived from an EMBL/GenBank/DDBJ whole genome shotgun (WGS) entry which is preliminary data.</text>
</comment>
<feature type="compositionally biased region" description="Pro residues" evidence="5">
    <location>
        <begin position="293"/>
        <end position="303"/>
    </location>
</feature>
<dbReference type="CDD" id="cd16454">
    <property type="entry name" value="RING-H2_PA-TM-RING"/>
    <property type="match status" value="1"/>
</dbReference>
<organism evidence="7 8">
    <name type="scientific">Lentinula aciculospora</name>
    <dbReference type="NCBI Taxonomy" id="153920"/>
    <lineage>
        <taxon>Eukaryota</taxon>
        <taxon>Fungi</taxon>
        <taxon>Dikarya</taxon>
        <taxon>Basidiomycota</taxon>
        <taxon>Agaricomycotina</taxon>
        <taxon>Agaricomycetes</taxon>
        <taxon>Agaricomycetidae</taxon>
        <taxon>Agaricales</taxon>
        <taxon>Marasmiineae</taxon>
        <taxon>Omphalotaceae</taxon>
        <taxon>Lentinula</taxon>
    </lineage>
</organism>
<dbReference type="InterPro" id="IPR013083">
    <property type="entry name" value="Znf_RING/FYVE/PHD"/>
</dbReference>
<keyword evidence="1" id="KW-0479">Metal-binding</keyword>